<evidence type="ECO:0000313" key="2">
    <source>
        <dbReference type="EMBL" id="TCO70993.1"/>
    </source>
</evidence>
<dbReference type="RefSeq" id="WP_205686741.1">
    <property type="nucleotide sequence ID" value="NZ_QQSW01000031.1"/>
</dbReference>
<name>A0A4R2KBZ4_9GAMM</name>
<feature type="compositionally biased region" description="Polar residues" evidence="1">
    <location>
        <begin position="7"/>
        <end position="19"/>
    </location>
</feature>
<dbReference type="EMBL" id="SLWX01000024">
    <property type="protein sequence ID" value="TCO70993.1"/>
    <property type="molecule type" value="Genomic_DNA"/>
</dbReference>
<keyword evidence="3" id="KW-1185">Reference proteome</keyword>
<feature type="region of interest" description="Disordered" evidence="1">
    <location>
        <begin position="1"/>
        <end position="49"/>
    </location>
</feature>
<gene>
    <name evidence="2" type="ORF">EV688_1246</name>
</gene>
<organism evidence="2 3">
    <name type="scientific">Chromatocurvus halotolerans</name>
    <dbReference type="NCBI Taxonomy" id="1132028"/>
    <lineage>
        <taxon>Bacteria</taxon>
        <taxon>Pseudomonadati</taxon>
        <taxon>Pseudomonadota</taxon>
        <taxon>Gammaproteobacteria</taxon>
        <taxon>Cellvibrionales</taxon>
        <taxon>Halieaceae</taxon>
        <taxon>Chromatocurvus</taxon>
    </lineage>
</organism>
<dbReference type="AlphaFoldDB" id="A0A4R2KBZ4"/>
<accession>A0A4R2KBZ4</accession>
<comment type="caution">
    <text evidence="2">The sequence shown here is derived from an EMBL/GenBank/DDBJ whole genome shotgun (WGS) entry which is preliminary data.</text>
</comment>
<protein>
    <submittedName>
        <fullName evidence="2">Uncharacterized protein</fullName>
    </submittedName>
</protein>
<feature type="compositionally biased region" description="Basic and acidic residues" evidence="1">
    <location>
        <begin position="29"/>
        <end position="40"/>
    </location>
</feature>
<proteinExistence type="predicted"/>
<evidence type="ECO:0000313" key="3">
    <source>
        <dbReference type="Proteomes" id="UP000294980"/>
    </source>
</evidence>
<reference evidence="2 3" key="1">
    <citation type="submission" date="2019-03" db="EMBL/GenBank/DDBJ databases">
        <title>Genomic Encyclopedia of Type Strains, Phase IV (KMG-IV): sequencing the most valuable type-strain genomes for metagenomic binning, comparative biology and taxonomic classification.</title>
        <authorList>
            <person name="Goeker M."/>
        </authorList>
    </citation>
    <scope>NUCLEOTIDE SEQUENCE [LARGE SCALE GENOMIC DNA]</scope>
    <source>
        <strain evidence="2 3">DSM 23344</strain>
    </source>
</reference>
<sequence length="191" mass="20668">MDHLTPSWGSIGSDSQNSKDIGHEGAPAEQHDHETKDKSNGKRPAPFSLRLSFEEREQLEQDSGRQSISAYIKSRLFDPDTPIKQARGLNPVKDYQALSQALGLLGSSGLAQRLGELAKAAEIGVLPVDDDTEKAIRRACDDVRIMRRFLLAALGIRGPGKAADVNESCSSCFARAVANTSTEPLDQEPSP</sequence>
<evidence type="ECO:0000256" key="1">
    <source>
        <dbReference type="SAM" id="MobiDB-lite"/>
    </source>
</evidence>
<dbReference type="Proteomes" id="UP000294980">
    <property type="component" value="Unassembled WGS sequence"/>
</dbReference>